<evidence type="ECO:0000313" key="2">
    <source>
        <dbReference type="EMBL" id="PAV06374.1"/>
    </source>
</evidence>
<name>A0A2A2HAU7_METBR</name>
<accession>A0A2A2HAU7</accession>
<reference evidence="2 3" key="1">
    <citation type="journal article" date="2017" name="BMC Genomics">
        <title>Genomic analysis of methanogenic archaea reveals a shift towards energy conservation.</title>
        <authorList>
            <person name="Gilmore S.P."/>
            <person name="Henske J.K."/>
            <person name="Sexton J.A."/>
            <person name="Solomon K.V."/>
            <person name="Seppala S."/>
            <person name="Yoo J.I."/>
            <person name="Huyett L.M."/>
            <person name="Pressman A."/>
            <person name="Cogan J.Z."/>
            <person name="Kivenson V."/>
            <person name="Peng X."/>
            <person name="Tan Y."/>
            <person name="Valentine D.L."/>
            <person name="O'Malley M.A."/>
        </authorList>
    </citation>
    <scope>NUCLEOTIDE SEQUENCE [LARGE SCALE GENOMIC DNA]</scope>
    <source>
        <strain evidence="2 3">M.o.H.</strain>
    </source>
</reference>
<keyword evidence="1" id="KW-0812">Transmembrane</keyword>
<keyword evidence="3" id="KW-1185">Reference proteome</keyword>
<protein>
    <submittedName>
        <fullName evidence="2">Uncharacterized protein</fullName>
    </submittedName>
</protein>
<proteinExistence type="predicted"/>
<sequence length="76" mass="8806">MTGKNTNYLIVAVVFIMAVYAFYTKYYFNASGWFLLGLTLILITYFSKISADKKYYMMALPLPILALICFALEFIY</sequence>
<organism evidence="2 3">
    <name type="scientific">Methanobacterium bryantii</name>
    <dbReference type="NCBI Taxonomy" id="2161"/>
    <lineage>
        <taxon>Archaea</taxon>
        <taxon>Methanobacteriati</taxon>
        <taxon>Methanobacteriota</taxon>
        <taxon>Methanomada group</taxon>
        <taxon>Methanobacteria</taxon>
        <taxon>Methanobacteriales</taxon>
        <taxon>Methanobacteriaceae</taxon>
        <taxon>Methanobacterium</taxon>
    </lineage>
</organism>
<feature type="transmembrane region" description="Helical" evidence="1">
    <location>
        <begin position="55"/>
        <end position="75"/>
    </location>
</feature>
<comment type="caution">
    <text evidence="2">The sequence shown here is derived from an EMBL/GenBank/DDBJ whole genome shotgun (WGS) entry which is preliminary data.</text>
</comment>
<keyword evidence="1" id="KW-0472">Membrane</keyword>
<evidence type="ECO:0000313" key="3">
    <source>
        <dbReference type="Proteomes" id="UP000217784"/>
    </source>
</evidence>
<evidence type="ECO:0000256" key="1">
    <source>
        <dbReference type="SAM" id="Phobius"/>
    </source>
</evidence>
<feature type="transmembrane region" description="Helical" evidence="1">
    <location>
        <begin position="6"/>
        <end position="23"/>
    </location>
</feature>
<dbReference type="Proteomes" id="UP000217784">
    <property type="component" value="Unassembled WGS sequence"/>
</dbReference>
<dbReference type="AlphaFoldDB" id="A0A2A2HAU7"/>
<dbReference type="EMBL" id="LMVM01000001">
    <property type="protein sequence ID" value="PAV06374.1"/>
    <property type="molecule type" value="Genomic_DNA"/>
</dbReference>
<keyword evidence="1" id="KW-1133">Transmembrane helix</keyword>
<gene>
    <name evidence="2" type="ORF">ASJ80_16275</name>
</gene>
<feature type="transmembrane region" description="Helical" evidence="1">
    <location>
        <begin position="30"/>
        <end position="49"/>
    </location>
</feature>